<protein>
    <recommendedName>
        <fullName evidence="4">DUF1566 domain-containing protein</fullName>
    </recommendedName>
</protein>
<keyword evidence="3" id="KW-1185">Reference proteome</keyword>
<proteinExistence type="predicted"/>
<sequence length="204" mass="22477">MNSITQNFGAHGRLLTALAVALLGGGFASSAAACLEAGEETVGEVSDSFCGQEGWPLFYAGEVDGIKTFFDAESGDPQMRWDSATCHQCVGGVDTSFSDGYSNTYEVLWDYGDSDGLEGFDSARYCAEKGEGWFLPAIEQLELVWENRDRIDYSQVGWSDSAMPYWSSTVDKDTGQVLHVRFMDGQRAMFFTHFSRLVRCARAE</sequence>
<accession>Q0A9Q5</accession>
<evidence type="ECO:0008006" key="4">
    <source>
        <dbReference type="Google" id="ProtNLM"/>
    </source>
</evidence>
<organism evidence="2 3">
    <name type="scientific">Alkalilimnicola ehrlichii (strain ATCC BAA-1101 / DSM 17681 / MLHE-1)</name>
    <dbReference type="NCBI Taxonomy" id="187272"/>
    <lineage>
        <taxon>Bacteria</taxon>
        <taxon>Pseudomonadati</taxon>
        <taxon>Pseudomonadota</taxon>
        <taxon>Gammaproteobacteria</taxon>
        <taxon>Chromatiales</taxon>
        <taxon>Ectothiorhodospiraceae</taxon>
        <taxon>Alkalilimnicola</taxon>
    </lineage>
</organism>
<dbReference type="KEGG" id="aeh:Mlg_1080"/>
<dbReference type="Proteomes" id="UP000001962">
    <property type="component" value="Chromosome"/>
</dbReference>
<evidence type="ECO:0000256" key="1">
    <source>
        <dbReference type="SAM" id="SignalP"/>
    </source>
</evidence>
<evidence type="ECO:0000313" key="3">
    <source>
        <dbReference type="Proteomes" id="UP000001962"/>
    </source>
</evidence>
<gene>
    <name evidence="2" type="ordered locus">Mlg_1080</name>
</gene>
<dbReference type="RefSeq" id="WP_011628827.1">
    <property type="nucleotide sequence ID" value="NC_008340.1"/>
</dbReference>
<reference evidence="3" key="1">
    <citation type="submission" date="2006-08" db="EMBL/GenBank/DDBJ databases">
        <title>Complete sequence of Alkalilimnicola ehrilichei MLHE-1.</title>
        <authorList>
            <person name="Copeland A."/>
            <person name="Lucas S."/>
            <person name="Lapidus A."/>
            <person name="Barry K."/>
            <person name="Detter J.C."/>
            <person name="Glavina del Rio T."/>
            <person name="Hammon N."/>
            <person name="Israni S."/>
            <person name="Dalin E."/>
            <person name="Tice H."/>
            <person name="Pitluck S."/>
            <person name="Sims D."/>
            <person name="Brettin T."/>
            <person name="Bruce D."/>
            <person name="Han C."/>
            <person name="Tapia R."/>
            <person name="Gilna P."/>
            <person name="Schmutz J."/>
            <person name="Larimer F."/>
            <person name="Land M."/>
            <person name="Hauser L."/>
            <person name="Kyrpides N."/>
            <person name="Mikhailova N."/>
            <person name="Oremland R.S."/>
            <person name="Hoeft S.E."/>
            <person name="Switzer-Blum J."/>
            <person name="Kulp T."/>
            <person name="King G."/>
            <person name="Tabita R."/>
            <person name="Witte B."/>
            <person name="Santini J.M."/>
            <person name="Basu P."/>
            <person name="Hollibaugh J.T."/>
            <person name="Xie G."/>
            <person name="Stolz J.F."/>
            <person name="Richardson P."/>
        </authorList>
    </citation>
    <scope>NUCLEOTIDE SEQUENCE [LARGE SCALE GENOMIC DNA]</scope>
    <source>
        <strain evidence="3">ATCC BAA-1101 / DSM 17681 / MLHE-1</strain>
    </source>
</reference>
<feature type="chain" id="PRO_5004167893" description="DUF1566 domain-containing protein" evidence="1">
    <location>
        <begin position="34"/>
        <end position="204"/>
    </location>
</feature>
<name>Q0A9Q5_ALKEH</name>
<feature type="signal peptide" evidence="1">
    <location>
        <begin position="1"/>
        <end position="33"/>
    </location>
</feature>
<evidence type="ECO:0000313" key="2">
    <source>
        <dbReference type="EMBL" id="ABI56432.1"/>
    </source>
</evidence>
<dbReference type="OrthoDB" id="5573519at2"/>
<dbReference type="AlphaFoldDB" id="Q0A9Q5"/>
<dbReference type="EMBL" id="CP000453">
    <property type="protein sequence ID" value="ABI56432.1"/>
    <property type="molecule type" value="Genomic_DNA"/>
</dbReference>
<dbReference type="HOGENOM" id="CLU_1340918_0_0_6"/>
<keyword evidence="1" id="KW-0732">Signal</keyword>